<organism evidence="11 12">
    <name type="scientific">Polyporus arcularius HHB13444</name>
    <dbReference type="NCBI Taxonomy" id="1314778"/>
    <lineage>
        <taxon>Eukaryota</taxon>
        <taxon>Fungi</taxon>
        <taxon>Dikarya</taxon>
        <taxon>Basidiomycota</taxon>
        <taxon>Agaricomycotina</taxon>
        <taxon>Agaricomycetes</taxon>
        <taxon>Polyporales</taxon>
        <taxon>Polyporaceae</taxon>
        <taxon>Polyporus</taxon>
    </lineage>
</organism>
<accession>A0A5C3PQ29</accession>
<dbReference type="CDD" id="cd11377">
    <property type="entry name" value="Pro-peptidase_S53"/>
    <property type="match status" value="1"/>
</dbReference>
<feature type="domain" description="Peptidase S53" evidence="10">
    <location>
        <begin position="217"/>
        <end position="581"/>
    </location>
</feature>
<dbReference type="InParanoid" id="A0A5C3PQ29"/>
<keyword evidence="4 8" id="KW-0378">Hydrolase</keyword>
<dbReference type="GO" id="GO:0004252">
    <property type="term" value="F:serine-type endopeptidase activity"/>
    <property type="evidence" value="ECO:0007669"/>
    <property type="project" value="UniProtKB-UniRule"/>
</dbReference>
<dbReference type="SUPFAM" id="SSF54897">
    <property type="entry name" value="Protease propeptides/inhibitors"/>
    <property type="match status" value="1"/>
</dbReference>
<evidence type="ECO:0000256" key="3">
    <source>
        <dbReference type="ARBA" id="ARBA00022723"/>
    </source>
</evidence>
<name>A0A5C3PQ29_9APHY</name>
<dbReference type="PROSITE" id="PS51695">
    <property type="entry name" value="SEDOLISIN"/>
    <property type="match status" value="1"/>
</dbReference>
<sequence>MLALRLTFTLLLVRLCGARPSSHARRDLRVHAYRNVVPAGFADVGPASPDQTLTLRLALAQSDPKGLIDALYRVSDPASPTYRHWLSKEQVAQFVAPKAEAAEAVNAWLEENGLSATSSSAAGDWISFQVPVNKANELFGAEYNVYVHQESGTQVVRTLSYSLPASLQPHIDLVHPTISFPDIKLESSTTQAKRFIDDVPERLIKPAHANSTVCSQGTTPACVQELYNIPAAPVRNNVTLGVSVFYGNEPHYAYLTTFLENYRTDVDASKTNYTFVGWDGGVDTQNPFATAEGDLDIQYTVGVATGAYVTSYQEGGNVTDGVSGFLDEALFLNALDDSELPQVLSTSYAHFENNWDFDVTDKICQAYAQLGARGSTLVFATGDAGAGCDFITNTTDFGPNFPASCPYITAVGGTSGYYPEVGWTGSSGGFSNYFARPWYQDTAVSAYLDKISGTDPNAGRYNASGRGFPDLALKADNYTVYDAGYWLHVFGTSASCPVFASMITLLNDRLISAGKPTVGFLNPWLYSEGSKVFTDVTAGSSSIRCSDDDPLRVLNATEGWDPVTGLGTPDFDRLLDAFGLCSSVSN</sequence>
<dbReference type="InterPro" id="IPR050819">
    <property type="entry name" value="Tripeptidyl-peptidase_I"/>
</dbReference>
<reference evidence="11 12" key="1">
    <citation type="journal article" date="2019" name="Nat. Ecol. Evol.">
        <title>Megaphylogeny resolves global patterns of mushroom evolution.</title>
        <authorList>
            <person name="Varga T."/>
            <person name="Krizsan K."/>
            <person name="Foldi C."/>
            <person name="Dima B."/>
            <person name="Sanchez-Garcia M."/>
            <person name="Sanchez-Ramirez S."/>
            <person name="Szollosi G.J."/>
            <person name="Szarkandi J.G."/>
            <person name="Papp V."/>
            <person name="Albert L."/>
            <person name="Andreopoulos W."/>
            <person name="Angelini C."/>
            <person name="Antonin V."/>
            <person name="Barry K.W."/>
            <person name="Bougher N.L."/>
            <person name="Buchanan P."/>
            <person name="Buyck B."/>
            <person name="Bense V."/>
            <person name="Catcheside P."/>
            <person name="Chovatia M."/>
            <person name="Cooper J."/>
            <person name="Damon W."/>
            <person name="Desjardin D."/>
            <person name="Finy P."/>
            <person name="Geml J."/>
            <person name="Haridas S."/>
            <person name="Hughes K."/>
            <person name="Justo A."/>
            <person name="Karasinski D."/>
            <person name="Kautmanova I."/>
            <person name="Kiss B."/>
            <person name="Kocsube S."/>
            <person name="Kotiranta H."/>
            <person name="LaButti K.M."/>
            <person name="Lechner B.E."/>
            <person name="Liimatainen K."/>
            <person name="Lipzen A."/>
            <person name="Lukacs Z."/>
            <person name="Mihaltcheva S."/>
            <person name="Morgado L.N."/>
            <person name="Niskanen T."/>
            <person name="Noordeloos M.E."/>
            <person name="Ohm R.A."/>
            <person name="Ortiz-Santana B."/>
            <person name="Ovrebo C."/>
            <person name="Racz N."/>
            <person name="Riley R."/>
            <person name="Savchenko A."/>
            <person name="Shiryaev A."/>
            <person name="Soop K."/>
            <person name="Spirin V."/>
            <person name="Szebenyi C."/>
            <person name="Tomsovsky M."/>
            <person name="Tulloss R.E."/>
            <person name="Uehling J."/>
            <person name="Grigoriev I.V."/>
            <person name="Vagvolgyi C."/>
            <person name="Papp T."/>
            <person name="Martin F.M."/>
            <person name="Miettinen O."/>
            <person name="Hibbett D.S."/>
            <person name="Nagy L.G."/>
        </authorList>
    </citation>
    <scope>NUCLEOTIDE SEQUENCE [LARGE SCALE GENOMIC DNA]</scope>
    <source>
        <strain evidence="11 12">HHB13444</strain>
    </source>
</reference>
<dbReference type="SUPFAM" id="SSF52743">
    <property type="entry name" value="Subtilisin-like"/>
    <property type="match status" value="1"/>
</dbReference>
<dbReference type="InterPro" id="IPR030400">
    <property type="entry name" value="Sedolisin_dom"/>
</dbReference>
<evidence type="ECO:0000256" key="9">
    <source>
        <dbReference type="SAM" id="SignalP"/>
    </source>
</evidence>
<dbReference type="InterPro" id="IPR015366">
    <property type="entry name" value="S53_propep"/>
</dbReference>
<dbReference type="Pfam" id="PF09286">
    <property type="entry name" value="Pro-kuma_activ"/>
    <property type="match status" value="1"/>
</dbReference>
<feature type="chain" id="PRO_5022838755" evidence="9">
    <location>
        <begin position="19"/>
        <end position="586"/>
    </location>
</feature>
<dbReference type="SMART" id="SM00944">
    <property type="entry name" value="Pro-kuma_activ"/>
    <property type="match status" value="1"/>
</dbReference>
<evidence type="ECO:0000313" key="12">
    <source>
        <dbReference type="Proteomes" id="UP000308197"/>
    </source>
</evidence>
<dbReference type="Proteomes" id="UP000308197">
    <property type="component" value="Unassembled WGS sequence"/>
</dbReference>
<dbReference type="GO" id="GO:0008240">
    <property type="term" value="F:tripeptidyl-peptidase activity"/>
    <property type="evidence" value="ECO:0007669"/>
    <property type="project" value="TreeGrafter"/>
</dbReference>
<dbReference type="EMBL" id="ML211009">
    <property type="protein sequence ID" value="TFK91884.1"/>
    <property type="molecule type" value="Genomic_DNA"/>
</dbReference>
<keyword evidence="12" id="KW-1185">Reference proteome</keyword>
<dbReference type="PANTHER" id="PTHR14218:SF15">
    <property type="entry name" value="TRIPEPTIDYL-PEPTIDASE 1"/>
    <property type="match status" value="1"/>
</dbReference>
<dbReference type="GO" id="GO:0005576">
    <property type="term" value="C:extracellular region"/>
    <property type="evidence" value="ECO:0007669"/>
    <property type="project" value="UniProtKB-SubCell"/>
</dbReference>
<evidence type="ECO:0000256" key="7">
    <source>
        <dbReference type="ARBA" id="ARBA00023145"/>
    </source>
</evidence>
<evidence type="ECO:0000259" key="10">
    <source>
        <dbReference type="PROSITE" id="PS51695"/>
    </source>
</evidence>
<comment type="cofactor">
    <cofactor evidence="8">
        <name>Ca(2+)</name>
        <dbReference type="ChEBI" id="CHEBI:29108"/>
    </cofactor>
    <text evidence="8">Binds 1 Ca(2+) ion per subunit.</text>
</comment>
<evidence type="ECO:0000313" key="11">
    <source>
        <dbReference type="EMBL" id="TFK91884.1"/>
    </source>
</evidence>
<dbReference type="InterPro" id="IPR036852">
    <property type="entry name" value="Peptidase_S8/S53_dom_sf"/>
</dbReference>
<comment type="subcellular location">
    <subcellularLocation>
        <location evidence="1">Secreted</location>
        <location evidence="1">Extracellular space</location>
    </subcellularLocation>
</comment>
<feature type="binding site" evidence="8">
    <location>
        <position position="535"/>
    </location>
    <ligand>
        <name>Ca(2+)</name>
        <dbReference type="ChEBI" id="CHEBI:29108"/>
    </ligand>
</feature>
<feature type="binding site" evidence="8">
    <location>
        <position position="559"/>
    </location>
    <ligand>
        <name>Ca(2+)</name>
        <dbReference type="ChEBI" id="CHEBI:29108"/>
    </ligand>
</feature>
<dbReference type="PANTHER" id="PTHR14218">
    <property type="entry name" value="PROTEASE S8 TRIPEPTIDYL PEPTIDASE I CLN2"/>
    <property type="match status" value="1"/>
</dbReference>
<dbReference type="STRING" id="1314778.A0A5C3PQ29"/>
<dbReference type="GO" id="GO:0046872">
    <property type="term" value="F:metal ion binding"/>
    <property type="evidence" value="ECO:0007669"/>
    <property type="project" value="UniProtKB-UniRule"/>
</dbReference>
<keyword evidence="2 8" id="KW-0645">Protease</keyword>
<keyword evidence="6 8" id="KW-0106">Calcium</keyword>
<gene>
    <name evidence="11" type="ORF">K466DRAFT_481702</name>
</gene>
<evidence type="ECO:0000256" key="2">
    <source>
        <dbReference type="ARBA" id="ARBA00022670"/>
    </source>
</evidence>
<keyword evidence="3 8" id="KW-0479">Metal-binding</keyword>
<proteinExistence type="predicted"/>
<dbReference type="CDD" id="cd04056">
    <property type="entry name" value="Peptidases_S53"/>
    <property type="match status" value="1"/>
</dbReference>
<evidence type="ECO:0000256" key="5">
    <source>
        <dbReference type="ARBA" id="ARBA00022825"/>
    </source>
</evidence>
<evidence type="ECO:0000256" key="4">
    <source>
        <dbReference type="ARBA" id="ARBA00022801"/>
    </source>
</evidence>
<evidence type="ECO:0000256" key="6">
    <source>
        <dbReference type="ARBA" id="ARBA00022837"/>
    </source>
</evidence>
<feature type="active site" description="Charge relay system" evidence="8">
    <location>
        <position position="292"/>
    </location>
</feature>
<protein>
    <submittedName>
        <fullName evidence="11">Family S53 protease-like protein</fullName>
    </submittedName>
</protein>
<keyword evidence="5 8" id="KW-0720">Serine protease</keyword>
<dbReference type="Gene3D" id="3.40.50.200">
    <property type="entry name" value="Peptidase S8/S53 domain"/>
    <property type="match status" value="1"/>
</dbReference>
<feature type="active site" description="Charge relay system" evidence="8">
    <location>
        <position position="296"/>
    </location>
</feature>
<dbReference type="GO" id="GO:0006508">
    <property type="term" value="P:proteolysis"/>
    <property type="evidence" value="ECO:0007669"/>
    <property type="project" value="UniProtKB-KW"/>
</dbReference>
<evidence type="ECO:0000256" key="1">
    <source>
        <dbReference type="ARBA" id="ARBA00004239"/>
    </source>
</evidence>
<feature type="binding site" evidence="8">
    <location>
        <position position="536"/>
    </location>
    <ligand>
        <name>Ca(2+)</name>
        <dbReference type="ChEBI" id="CHEBI:29108"/>
    </ligand>
</feature>
<feature type="signal peptide" evidence="9">
    <location>
        <begin position="1"/>
        <end position="18"/>
    </location>
</feature>
<dbReference type="AlphaFoldDB" id="A0A5C3PQ29"/>
<feature type="binding site" evidence="8">
    <location>
        <position position="561"/>
    </location>
    <ligand>
        <name>Ca(2+)</name>
        <dbReference type="ChEBI" id="CHEBI:29108"/>
    </ligand>
</feature>
<feature type="active site" description="Charge relay system" evidence="8">
    <location>
        <position position="493"/>
    </location>
</feature>
<keyword evidence="7" id="KW-0865">Zymogen</keyword>
<keyword evidence="9" id="KW-0732">Signal</keyword>
<evidence type="ECO:0000256" key="8">
    <source>
        <dbReference type="PROSITE-ProRule" id="PRU01032"/>
    </source>
</evidence>